<feature type="transmembrane region" description="Helical" evidence="1">
    <location>
        <begin position="12"/>
        <end position="32"/>
    </location>
</feature>
<feature type="transmembrane region" description="Helical" evidence="1">
    <location>
        <begin position="82"/>
        <end position="102"/>
    </location>
</feature>
<keyword evidence="1" id="KW-1133">Transmembrane helix</keyword>
<dbReference type="PANTHER" id="PTHR37692">
    <property type="entry name" value="HYPOTHETICAL MEMBRANE SPANNING PROTEIN"/>
    <property type="match status" value="1"/>
</dbReference>
<protein>
    <submittedName>
        <fullName evidence="2">Putative membrane protein</fullName>
    </submittedName>
</protein>
<dbReference type="OrthoDB" id="202206at2157"/>
<dbReference type="STRING" id="660517.SAMN04487946_10392"/>
<keyword evidence="3" id="KW-1185">Reference proteome</keyword>
<dbReference type="GO" id="GO:0016020">
    <property type="term" value="C:membrane"/>
    <property type="evidence" value="ECO:0007669"/>
    <property type="project" value="InterPro"/>
</dbReference>
<name>A0A1H3F1Y5_9EURY</name>
<organism evidence="2 3">
    <name type="scientific">Halobellus clavatus</name>
    <dbReference type="NCBI Taxonomy" id="660517"/>
    <lineage>
        <taxon>Archaea</taxon>
        <taxon>Methanobacteriati</taxon>
        <taxon>Methanobacteriota</taxon>
        <taxon>Stenosarchaea group</taxon>
        <taxon>Halobacteria</taxon>
        <taxon>Halobacteriales</taxon>
        <taxon>Haloferacaceae</taxon>
        <taxon>Halobellus</taxon>
    </lineage>
</organism>
<reference evidence="3" key="1">
    <citation type="submission" date="2016-10" db="EMBL/GenBank/DDBJ databases">
        <authorList>
            <person name="Varghese N."/>
            <person name="Submissions S."/>
        </authorList>
    </citation>
    <scope>NUCLEOTIDE SEQUENCE [LARGE SCALE GENOMIC DNA]</scope>
    <source>
        <strain evidence="3">CGMCC 1.10118</strain>
    </source>
</reference>
<evidence type="ECO:0000313" key="3">
    <source>
        <dbReference type="Proteomes" id="UP000199170"/>
    </source>
</evidence>
<evidence type="ECO:0000256" key="1">
    <source>
        <dbReference type="SAM" id="Phobius"/>
    </source>
</evidence>
<keyword evidence="1" id="KW-0812">Transmembrane</keyword>
<dbReference type="Proteomes" id="UP000199170">
    <property type="component" value="Unassembled WGS sequence"/>
</dbReference>
<dbReference type="InterPro" id="IPR013833">
    <property type="entry name" value="Cyt_c_oxidase_su3_a-hlx"/>
</dbReference>
<proteinExistence type="predicted"/>
<dbReference type="PANTHER" id="PTHR37692:SF1">
    <property type="entry name" value="DUF420 DOMAIN-CONTAINING PROTEIN"/>
    <property type="match status" value="1"/>
</dbReference>
<gene>
    <name evidence="2" type="ORF">SAMN04487946_10392</name>
</gene>
<dbReference type="InterPro" id="IPR007352">
    <property type="entry name" value="DUF420"/>
</dbReference>
<sequence>MEIRARNRVRELTAALSVLSLAAVFGAVLGAIPSSVLPRAPAAVLDAIPHVNAVLSTLAIVTILLGVRFIRRGQVKRHRAMMLTTLGLFVAFLVLYLYRIIFRGAAEFPGPETIYQFVYLPILAVHIVLAIVCIPLLYYVVLLAVTRPIDAIYETSHRAVGRIAASLWLISFFLGDVVYAMLYVVY</sequence>
<accession>A0A1H3F1Y5</accession>
<feature type="transmembrane region" description="Helical" evidence="1">
    <location>
        <begin position="52"/>
        <end position="70"/>
    </location>
</feature>
<dbReference type="GO" id="GO:0022904">
    <property type="term" value="P:respiratory electron transport chain"/>
    <property type="evidence" value="ECO:0007669"/>
    <property type="project" value="InterPro"/>
</dbReference>
<dbReference type="RefSeq" id="WP_089766334.1">
    <property type="nucleotide sequence ID" value="NZ_FNPB01000003.1"/>
</dbReference>
<dbReference type="AlphaFoldDB" id="A0A1H3F1Y5"/>
<evidence type="ECO:0000313" key="2">
    <source>
        <dbReference type="EMBL" id="SDX84982.1"/>
    </source>
</evidence>
<dbReference type="GO" id="GO:0004129">
    <property type="term" value="F:cytochrome-c oxidase activity"/>
    <property type="evidence" value="ECO:0007669"/>
    <property type="project" value="InterPro"/>
</dbReference>
<dbReference type="Pfam" id="PF04238">
    <property type="entry name" value="DUF420"/>
    <property type="match status" value="1"/>
</dbReference>
<keyword evidence="1" id="KW-0472">Membrane</keyword>
<dbReference type="EMBL" id="FNPB01000003">
    <property type="protein sequence ID" value="SDX84982.1"/>
    <property type="molecule type" value="Genomic_DNA"/>
</dbReference>
<feature type="transmembrane region" description="Helical" evidence="1">
    <location>
        <begin position="166"/>
        <end position="185"/>
    </location>
</feature>
<dbReference type="Gene3D" id="1.20.120.80">
    <property type="entry name" value="Cytochrome c oxidase, subunit III, four-helix bundle"/>
    <property type="match status" value="1"/>
</dbReference>
<feature type="transmembrane region" description="Helical" evidence="1">
    <location>
        <begin position="122"/>
        <end position="145"/>
    </location>
</feature>